<feature type="region of interest" description="Disordered" evidence="1">
    <location>
        <begin position="56"/>
        <end position="103"/>
    </location>
</feature>
<accession>A0A0C4EUW2</accession>
<reference evidence="3" key="4">
    <citation type="submission" date="2025-05" db="UniProtKB">
        <authorList>
            <consortium name="EnsemblFungi"/>
        </authorList>
    </citation>
    <scope>IDENTIFICATION</scope>
    <source>
        <strain evidence="3">isolate 1-1 / race 1 (BBBD)</strain>
    </source>
</reference>
<evidence type="ECO:0000313" key="3">
    <source>
        <dbReference type="EnsemblFungi" id="PTTG_04594-t43_1-p1"/>
    </source>
</evidence>
<evidence type="ECO:0000256" key="1">
    <source>
        <dbReference type="SAM" id="MobiDB-lite"/>
    </source>
</evidence>
<reference evidence="2" key="1">
    <citation type="submission" date="2009-11" db="EMBL/GenBank/DDBJ databases">
        <authorList>
            <consortium name="The Broad Institute Genome Sequencing Platform"/>
            <person name="Ward D."/>
            <person name="Feldgarden M."/>
            <person name="Earl A."/>
            <person name="Young S.K."/>
            <person name="Zeng Q."/>
            <person name="Koehrsen M."/>
            <person name="Alvarado L."/>
            <person name="Berlin A."/>
            <person name="Bochicchio J."/>
            <person name="Borenstein D."/>
            <person name="Chapman S.B."/>
            <person name="Chen Z."/>
            <person name="Engels R."/>
            <person name="Freedman E."/>
            <person name="Gellesch M."/>
            <person name="Goldberg J."/>
            <person name="Griggs A."/>
            <person name="Gujja S."/>
            <person name="Heilman E."/>
            <person name="Heiman D."/>
            <person name="Hepburn T."/>
            <person name="Howarth C."/>
            <person name="Jen D."/>
            <person name="Larson L."/>
            <person name="Lewis B."/>
            <person name="Mehta T."/>
            <person name="Park D."/>
            <person name="Pearson M."/>
            <person name="Roberts A."/>
            <person name="Saif S."/>
            <person name="Shea T."/>
            <person name="Shenoy N."/>
            <person name="Sisk P."/>
            <person name="Stolte C."/>
            <person name="Sykes S."/>
            <person name="Thomson T."/>
            <person name="Walk T."/>
            <person name="White J."/>
            <person name="Yandava C."/>
            <person name="Izard J."/>
            <person name="Baranova O.V."/>
            <person name="Blanton J.M."/>
            <person name="Tanner A.C."/>
            <person name="Dewhirst F.E."/>
            <person name="Haas B."/>
            <person name="Nusbaum C."/>
            <person name="Birren B."/>
        </authorList>
    </citation>
    <scope>NUCLEOTIDE SEQUENCE [LARGE SCALE GENOMIC DNA]</scope>
    <source>
        <strain evidence="2">1-1 BBBD Race 1</strain>
    </source>
</reference>
<dbReference type="VEuPathDB" id="FungiDB:PTTG_04594"/>
<gene>
    <name evidence="2" type="ORF">PTTG_04594</name>
</gene>
<dbReference type="Proteomes" id="UP000005240">
    <property type="component" value="Unassembled WGS sequence"/>
</dbReference>
<evidence type="ECO:0000313" key="2">
    <source>
        <dbReference type="EMBL" id="OAV99317.1"/>
    </source>
</evidence>
<reference evidence="2" key="2">
    <citation type="submission" date="2016-05" db="EMBL/GenBank/DDBJ databases">
        <title>Comparative analysis highlights variable genome content of wheat rusts and divergence of the mating loci.</title>
        <authorList>
            <person name="Cuomo C.A."/>
            <person name="Bakkeren G."/>
            <person name="Szabo L."/>
            <person name="Khalil H."/>
            <person name="Joly D."/>
            <person name="Goldberg J."/>
            <person name="Young S."/>
            <person name="Zeng Q."/>
            <person name="Fellers J."/>
        </authorList>
    </citation>
    <scope>NUCLEOTIDE SEQUENCE [LARGE SCALE GENOMIC DNA]</scope>
    <source>
        <strain evidence="2">1-1 BBBD Race 1</strain>
    </source>
</reference>
<dbReference type="EMBL" id="ADAS02000003">
    <property type="protein sequence ID" value="OAV99317.1"/>
    <property type="molecule type" value="Genomic_DNA"/>
</dbReference>
<keyword evidence="4" id="KW-1185">Reference proteome</keyword>
<organism evidence="2">
    <name type="scientific">Puccinia triticina (isolate 1-1 / race 1 (BBBD))</name>
    <name type="common">Brown leaf rust fungus</name>
    <dbReference type="NCBI Taxonomy" id="630390"/>
    <lineage>
        <taxon>Eukaryota</taxon>
        <taxon>Fungi</taxon>
        <taxon>Dikarya</taxon>
        <taxon>Basidiomycota</taxon>
        <taxon>Pucciniomycotina</taxon>
        <taxon>Pucciniomycetes</taxon>
        <taxon>Pucciniales</taxon>
        <taxon>Pucciniaceae</taxon>
        <taxon>Puccinia</taxon>
    </lineage>
</organism>
<name>A0A0C4EUW2_PUCT1</name>
<proteinExistence type="predicted"/>
<dbReference type="EnsemblFungi" id="PTTG_04594-t43_1">
    <property type="protein sequence ID" value="PTTG_04594-t43_1-p1"/>
    <property type="gene ID" value="PTTG_04594"/>
</dbReference>
<evidence type="ECO:0000313" key="4">
    <source>
        <dbReference type="Proteomes" id="UP000005240"/>
    </source>
</evidence>
<protein>
    <submittedName>
        <fullName evidence="2 3">Uncharacterized protein</fullName>
    </submittedName>
</protein>
<sequence>MPPLSHSTVHIVPPQYQYGLDRSIANLRGSIPSATQHSLLLHSGRSAPIIDNLEDAASQTPQSNPPVDLPQAQPPASTSLTERPTKKRKRTAEHNKSASPQSTEVLLQKSYDELFVQAQENSKGLMSQADRDFFLEFYEEQRKLRAIEAITYQLSIAMIDAFF</sequence>
<dbReference type="AlphaFoldDB" id="A0A0C4EUW2"/>
<reference evidence="3 4" key="3">
    <citation type="journal article" date="2017" name="G3 (Bethesda)">
        <title>Comparative analysis highlights variable genome content of wheat rusts and divergence of the mating loci.</title>
        <authorList>
            <person name="Cuomo C.A."/>
            <person name="Bakkeren G."/>
            <person name="Khalil H.B."/>
            <person name="Panwar V."/>
            <person name="Joly D."/>
            <person name="Linning R."/>
            <person name="Sakthikumar S."/>
            <person name="Song X."/>
            <person name="Adiconis X."/>
            <person name="Fan L."/>
            <person name="Goldberg J.M."/>
            <person name="Levin J.Z."/>
            <person name="Young S."/>
            <person name="Zeng Q."/>
            <person name="Anikster Y."/>
            <person name="Bruce M."/>
            <person name="Wang M."/>
            <person name="Yin C."/>
            <person name="McCallum B."/>
            <person name="Szabo L.J."/>
            <person name="Hulbert S."/>
            <person name="Chen X."/>
            <person name="Fellers J.P."/>
        </authorList>
    </citation>
    <scope>NUCLEOTIDE SEQUENCE</scope>
    <source>
        <strain evidence="3">isolate 1-1 / race 1 (BBBD)</strain>
        <strain evidence="4">Isolate 1-1 / race 1 (BBBD)</strain>
    </source>
</reference>